<reference evidence="3 4" key="1">
    <citation type="submission" date="2018-08" db="EMBL/GenBank/DDBJ databases">
        <title>A genome reference for cultivated species of the human gut microbiota.</title>
        <authorList>
            <person name="Zou Y."/>
            <person name="Xue W."/>
            <person name="Luo G."/>
        </authorList>
    </citation>
    <scope>NUCLEOTIDE SEQUENCE [LARGE SCALE GENOMIC DNA]</scope>
    <source>
        <strain evidence="3 4">AF48-16</strain>
    </source>
</reference>
<evidence type="ECO:0000259" key="2">
    <source>
        <dbReference type="Pfam" id="PF22725"/>
    </source>
</evidence>
<dbReference type="Gene3D" id="3.40.50.720">
    <property type="entry name" value="NAD(P)-binding Rossmann-like Domain"/>
    <property type="match status" value="1"/>
</dbReference>
<name>A0A415EVF9_ENTCA</name>
<dbReference type="InterPro" id="IPR036291">
    <property type="entry name" value="NAD(P)-bd_dom_sf"/>
</dbReference>
<dbReference type="Pfam" id="PF22725">
    <property type="entry name" value="GFO_IDH_MocA_C3"/>
    <property type="match status" value="1"/>
</dbReference>
<organism evidence="3 4">
    <name type="scientific">Enterococcus casseliflavus</name>
    <name type="common">Enterococcus flavescens</name>
    <dbReference type="NCBI Taxonomy" id="37734"/>
    <lineage>
        <taxon>Bacteria</taxon>
        <taxon>Bacillati</taxon>
        <taxon>Bacillota</taxon>
        <taxon>Bacilli</taxon>
        <taxon>Lactobacillales</taxon>
        <taxon>Enterococcaceae</taxon>
        <taxon>Enterococcus</taxon>
    </lineage>
</organism>
<dbReference type="SUPFAM" id="SSF55347">
    <property type="entry name" value="Glyceraldehyde-3-phosphate dehydrogenase-like, C-terminal domain"/>
    <property type="match status" value="1"/>
</dbReference>
<sequence length="354" mass="40481">MRKQLNIGIIGYGFMGQTHADTIAQLDYAQLLAVCDIDPDRFKELPQQIKAFTEADALLAEPAIDTVIIAVPNQLHLEMVLKAARAKKDIICEKPLAMNAKEVKEMIAVAEKEKVRFTVHQQRRWDHDYRVAKEIFDQGLLGTPYTVKSALYGFNGNMHDWHIYPEMGGGMLYDWGVHLIDQILWMMPAKLKTIYADVRNVINEQVDDYFNIQLYFENGVNAQIELGTYFLNSSENWFERHWFLGGNEGSAKIDGFYPRGEITRTSELLSNVPGKITMTHAGPTRSFGPAPEGRIITEALPEVRVNHRMFFDNYYAYTQGQAELIVKPTEILRLMEVIEAIRISANYHQSISFE</sequence>
<evidence type="ECO:0000313" key="4">
    <source>
        <dbReference type="Proteomes" id="UP000286288"/>
    </source>
</evidence>
<dbReference type="AlphaFoldDB" id="A0A415EVF9"/>
<evidence type="ECO:0000259" key="1">
    <source>
        <dbReference type="Pfam" id="PF01408"/>
    </source>
</evidence>
<dbReference type="SUPFAM" id="SSF51735">
    <property type="entry name" value="NAD(P)-binding Rossmann-fold domains"/>
    <property type="match status" value="1"/>
</dbReference>
<dbReference type="PANTHER" id="PTHR43708:SF8">
    <property type="entry name" value="OXIDOREDUCTASE"/>
    <property type="match status" value="1"/>
</dbReference>
<gene>
    <name evidence="3" type="ORF">DW084_05305</name>
</gene>
<dbReference type="InterPro" id="IPR000683">
    <property type="entry name" value="Gfo/Idh/MocA-like_OxRdtase_N"/>
</dbReference>
<dbReference type="InterPro" id="IPR051317">
    <property type="entry name" value="Gfo/Idh/MocA_oxidoreduct"/>
</dbReference>
<dbReference type="GO" id="GO:0000166">
    <property type="term" value="F:nucleotide binding"/>
    <property type="evidence" value="ECO:0007669"/>
    <property type="project" value="InterPro"/>
</dbReference>
<feature type="domain" description="Gfo/Idh/MocA-like oxidoreductase N-terminal" evidence="1">
    <location>
        <begin position="5"/>
        <end position="120"/>
    </location>
</feature>
<accession>A0A415EVF9</accession>
<proteinExistence type="predicted"/>
<dbReference type="PANTHER" id="PTHR43708">
    <property type="entry name" value="CONSERVED EXPRESSED OXIDOREDUCTASE (EUROFUNG)"/>
    <property type="match status" value="1"/>
</dbReference>
<dbReference type="Pfam" id="PF01408">
    <property type="entry name" value="GFO_IDH_MocA"/>
    <property type="match status" value="1"/>
</dbReference>
<feature type="domain" description="GFO/IDH/MocA-like oxidoreductase" evidence="2">
    <location>
        <begin position="129"/>
        <end position="238"/>
    </location>
</feature>
<comment type="caution">
    <text evidence="3">The sequence shown here is derived from an EMBL/GenBank/DDBJ whole genome shotgun (WGS) entry which is preliminary data.</text>
</comment>
<evidence type="ECO:0000313" key="3">
    <source>
        <dbReference type="EMBL" id="RHK07276.1"/>
    </source>
</evidence>
<dbReference type="Proteomes" id="UP000286288">
    <property type="component" value="Unassembled WGS sequence"/>
</dbReference>
<dbReference type="EMBL" id="QRMZ01000005">
    <property type="protein sequence ID" value="RHK07276.1"/>
    <property type="molecule type" value="Genomic_DNA"/>
</dbReference>
<dbReference type="InterPro" id="IPR055170">
    <property type="entry name" value="GFO_IDH_MocA-like_dom"/>
</dbReference>
<dbReference type="Gene3D" id="3.30.360.10">
    <property type="entry name" value="Dihydrodipicolinate Reductase, domain 2"/>
    <property type="match status" value="1"/>
</dbReference>
<dbReference type="RefSeq" id="WP_086294392.1">
    <property type="nucleotide sequence ID" value="NZ_JAAVMT010000001.1"/>
</dbReference>
<protein>
    <submittedName>
        <fullName evidence="3">Gfo/Idh/MocA family oxidoreductase</fullName>
    </submittedName>
</protein>